<dbReference type="GO" id="GO:0070224">
    <property type="term" value="F:sulfide:quinone oxidoreductase activity"/>
    <property type="evidence" value="ECO:0007669"/>
    <property type="project" value="TreeGrafter"/>
</dbReference>
<feature type="domain" description="FAD/NAD(P)-binding" evidence="1">
    <location>
        <begin position="44"/>
        <end position="168"/>
    </location>
</feature>
<dbReference type="InterPro" id="IPR023753">
    <property type="entry name" value="FAD/NAD-binding_dom"/>
</dbReference>
<dbReference type="InterPro" id="IPR015904">
    <property type="entry name" value="Sulphide_quinone_reductase"/>
</dbReference>
<reference evidence="2" key="1">
    <citation type="submission" date="2016-10" db="EMBL/GenBank/DDBJ databases">
        <authorList>
            <person name="de Groot N.N."/>
        </authorList>
    </citation>
    <scope>NUCLEOTIDE SEQUENCE</scope>
</reference>
<evidence type="ECO:0000313" key="2">
    <source>
        <dbReference type="EMBL" id="SFV68923.1"/>
    </source>
</evidence>
<dbReference type="EMBL" id="FPHF01000112">
    <property type="protein sequence ID" value="SFV68923.1"/>
    <property type="molecule type" value="Genomic_DNA"/>
</dbReference>
<dbReference type="SUPFAM" id="SSF51905">
    <property type="entry name" value="FAD/NAD(P)-binding domain"/>
    <property type="match status" value="1"/>
</dbReference>
<organism evidence="2">
    <name type="scientific">hydrothermal vent metagenome</name>
    <dbReference type="NCBI Taxonomy" id="652676"/>
    <lineage>
        <taxon>unclassified sequences</taxon>
        <taxon>metagenomes</taxon>
        <taxon>ecological metagenomes</taxon>
    </lineage>
</organism>
<dbReference type="PANTHER" id="PTHR10632:SF2">
    <property type="entry name" value="SULFIDE:QUINONE OXIDOREDUCTASE, MITOCHONDRIAL"/>
    <property type="match status" value="1"/>
</dbReference>
<gene>
    <name evidence="2" type="ORF">MNB_SM-4-757</name>
</gene>
<dbReference type="Pfam" id="PF07992">
    <property type="entry name" value="Pyr_redox_2"/>
    <property type="match status" value="1"/>
</dbReference>
<dbReference type="InterPro" id="IPR036188">
    <property type="entry name" value="FAD/NAD-bd_sf"/>
</dbReference>
<sequence>MIMRTKDRLSRRKAIKLLALSLATTTTLNANWGEAPKKSVVNKKILIVGGGTSAIIILSTLLKSIKNPDITIIAPNKIHLYQPGQLYIATGIFENDEITKDNADFIPKNVNWIKEKVEKFLPDENTVITDSSQKVSYDYLIVATGTQYRFEYIKGLTQDDIGTNNLASVYINNTDKGTADGGPLTWKWLNEIKEASKEKKQTVLFVKASGMLKCGATAQKIMYMSADYLKKNGFGANYIYSTTSSRLFGSKIVAGALEKAQNKYDSIKNLYKHNIIAIDIKNKIATYEYKYQIKEGWDPDFKEWESIENKRDIVKVKYDFLHLVPHMSAPDALISSLLCKKEGMFKDWLDVDEETLQHTKYENIFGIGDVCGTPLGKTIQTAQHQAQIVLKNLQSLINKKELKAKFDGHSVCPIKVGLGEVIMVEFNYTGLNPSISYLDASKPSWLWWIYDVYAAKPLYWNAILPARL</sequence>
<evidence type="ECO:0000259" key="1">
    <source>
        <dbReference type="Pfam" id="PF07992"/>
    </source>
</evidence>
<name>A0A1W1CT68_9ZZZZ</name>
<accession>A0A1W1CT68</accession>
<dbReference type="GO" id="GO:0071949">
    <property type="term" value="F:FAD binding"/>
    <property type="evidence" value="ECO:0007669"/>
    <property type="project" value="TreeGrafter"/>
</dbReference>
<dbReference type="Gene3D" id="3.50.50.60">
    <property type="entry name" value="FAD/NAD(P)-binding domain"/>
    <property type="match status" value="2"/>
</dbReference>
<proteinExistence type="predicted"/>
<dbReference type="AlphaFoldDB" id="A0A1W1CT68"/>
<dbReference type="PANTHER" id="PTHR10632">
    <property type="entry name" value="SULFIDE:QUINONE OXIDOREDUCTASE"/>
    <property type="match status" value="1"/>
</dbReference>
<dbReference type="GO" id="GO:0070221">
    <property type="term" value="P:sulfide oxidation, using sulfide:quinone oxidoreductase"/>
    <property type="evidence" value="ECO:0007669"/>
    <property type="project" value="TreeGrafter"/>
</dbReference>
<protein>
    <recommendedName>
        <fullName evidence="1">FAD/NAD(P)-binding domain-containing protein</fullName>
    </recommendedName>
</protein>